<dbReference type="PROSITE" id="PS50105">
    <property type="entry name" value="SAM_DOMAIN"/>
    <property type="match status" value="1"/>
</dbReference>
<dbReference type="PROSITE" id="PS50106">
    <property type="entry name" value="PDZ"/>
    <property type="match status" value="1"/>
</dbReference>
<feature type="compositionally biased region" description="Low complexity" evidence="4">
    <location>
        <begin position="882"/>
        <end position="901"/>
    </location>
</feature>
<dbReference type="GO" id="GO:0045211">
    <property type="term" value="C:postsynaptic membrane"/>
    <property type="evidence" value="ECO:0007669"/>
    <property type="project" value="TreeGrafter"/>
</dbReference>
<dbReference type="CDD" id="cd06746">
    <property type="entry name" value="PDZ_SHANK1_3-like"/>
    <property type="match status" value="1"/>
</dbReference>
<dbReference type="InterPro" id="IPR036028">
    <property type="entry name" value="SH3-like_dom_sf"/>
</dbReference>
<dbReference type="InterPro" id="IPR002110">
    <property type="entry name" value="Ankyrin_rpt"/>
</dbReference>
<evidence type="ECO:0000259" key="5">
    <source>
        <dbReference type="PROSITE" id="PS50105"/>
    </source>
</evidence>
<feature type="compositionally biased region" description="Low complexity" evidence="4">
    <location>
        <begin position="1357"/>
        <end position="1367"/>
    </location>
</feature>
<feature type="region of interest" description="Disordered" evidence="4">
    <location>
        <begin position="1394"/>
        <end position="1415"/>
    </location>
</feature>
<dbReference type="Gene3D" id="1.25.40.20">
    <property type="entry name" value="Ankyrin repeat-containing domain"/>
    <property type="match status" value="2"/>
</dbReference>
<dbReference type="SUPFAM" id="SSF48403">
    <property type="entry name" value="Ankyrin repeat"/>
    <property type="match status" value="1"/>
</dbReference>
<dbReference type="Pfam" id="PF12796">
    <property type="entry name" value="Ank_2"/>
    <property type="match status" value="2"/>
</dbReference>
<keyword evidence="1" id="KW-0770">Synapse</keyword>
<feature type="region of interest" description="Disordered" evidence="4">
    <location>
        <begin position="800"/>
        <end position="827"/>
    </location>
</feature>
<dbReference type="Pfam" id="PF00595">
    <property type="entry name" value="PDZ"/>
    <property type="match status" value="1"/>
</dbReference>
<dbReference type="Gene3D" id="2.30.30.40">
    <property type="entry name" value="SH3 Domains"/>
    <property type="match status" value="1"/>
</dbReference>
<dbReference type="SMART" id="SM00454">
    <property type="entry name" value="SAM"/>
    <property type="match status" value="1"/>
</dbReference>
<evidence type="ECO:0000259" key="6">
    <source>
        <dbReference type="PROSITE" id="PS50106"/>
    </source>
</evidence>
<dbReference type="GO" id="GO:0014069">
    <property type="term" value="C:postsynaptic density"/>
    <property type="evidence" value="ECO:0007669"/>
    <property type="project" value="UniProtKB-SubCell"/>
</dbReference>
<accession>A0A6A7G4R8</accession>
<feature type="compositionally biased region" description="Polar residues" evidence="4">
    <location>
        <begin position="1159"/>
        <end position="1170"/>
    </location>
</feature>
<dbReference type="GO" id="GO:0030160">
    <property type="term" value="F:synaptic receptor adaptor activity"/>
    <property type="evidence" value="ECO:0007669"/>
    <property type="project" value="TreeGrafter"/>
</dbReference>
<dbReference type="SUPFAM" id="SSF50044">
    <property type="entry name" value="SH3-domain"/>
    <property type="match status" value="1"/>
</dbReference>
<feature type="compositionally biased region" description="Polar residues" evidence="4">
    <location>
        <begin position="965"/>
        <end position="986"/>
    </location>
</feature>
<dbReference type="InterPro" id="IPR036770">
    <property type="entry name" value="Ankyrin_rpt-contain_sf"/>
</dbReference>
<dbReference type="SUPFAM" id="SSF47769">
    <property type="entry name" value="SAM/Pointed domain"/>
    <property type="match status" value="1"/>
</dbReference>
<feature type="compositionally biased region" description="Polar residues" evidence="4">
    <location>
        <begin position="1123"/>
        <end position="1151"/>
    </location>
</feature>
<feature type="domain" description="PDZ" evidence="6">
    <location>
        <begin position="671"/>
        <end position="765"/>
    </location>
</feature>
<feature type="region of interest" description="Disordered" evidence="4">
    <location>
        <begin position="1613"/>
        <end position="1686"/>
    </location>
</feature>
<feature type="compositionally biased region" description="Basic and acidic residues" evidence="4">
    <location>
        <begin position="434"/>
        <end position="445"/>
    </location>
</feature>
<sequence length="1888" mass="204447">MDDGGSSLSSASYGSCSSSGNEEVVLRIHVPELSVERCLTFHSQDLVWTVKQAALTSLPKELRESFNYGLFCPPQNGRAGKFLDEERPLADYPLSSPMGYLELKYKRRVYKMLKLEEKTLRALHTRANLRRFLDWVKEGNVEKVAKMCGKGMDPNFHCQETGDTPLTIAARGSAKGRKGCAALLVSLVNGGALLDYRTRDGLTAMHRAVQADNLQGVRTLLDLGASPNYRDHRGLTPLYYCVTYAKDPLVCEALLHDYAVLGVADHQGWQETHQACRNKLVQHLEHLLFYGAELNSQNASGNTPLHVCAVNNLEDCARVLLFRGCDKNALNFANQNAYQVAIISGNLELAEVINNHLADEVVPFKTPPRYNPRRRVSGAPLLRATSDPRLENPCVHKPPSPAPSSRSIPPFSSASSLSETSTGSGSTNSSTQHSEGDDGQSHYDARPPSGTAVAEALSDTSSGICSSYQSSAEASHSSSLPPRPQYQAKVQEKVKEKDEGENEEDGSGSESSSSGGGSEESGNGRRGSTGATISGGGVGGNTYDVGALVVCVQQQLVKEEGRLLINPGDIVQVSGSTDDGLLEGVLRGATGTFPPSCVQSVRLRNPQAVRDTLIQPQVARALGRIVSLDDATPRGSGGNMATVTSHYGTAPRARKAQSVHAVNNRLNMERRVVLHRGKKGFGFVLRGAKARSPLMDRGNAERGGVALQYLDDVDPGGVADMAGLKPGDYLLKINGEDVSQASHEHVVNLIRKSNDLVEMTVVTSAGGDDGIMVGSFGLQKPPLLQGGHNSSVKRGCQTLPRKHNFSRSASQTSVPPIPPPRDPSTSLSVGRARARSVVAGIQHQTDAIESVYASGPQKLASIKARPASALRMTASQMEDLISKSSGGSLPSSPTNSTTTETRPPRVYASVAEMKKAKALRSRLPGEFRGLHKVFHSTPDLQNGFLSALFRRKTTSQEDLFCGAQNLPSSQNNTSSSAVLTQPNSRHSLAAAPSSRAESSGYSDPHYYAPYQEGYDVVTHGSLDHRRLRRSQSAINSSQLLRDDGSSPTATIGQVVKVDISRSKSEYASVAQTLVSPSVPENVPMSPGVMSSFRPSDCAKLYASPEQIKTVGYRNPALLAQLNNAKNGSNGTAKSRSQSLPPTSNRPAVQRSSPEKDTSMDSGIYSSTHSTFRGVEIDNENYPCDDDDLPLPPPPLEDELVTYARPQNNKSVVDPAKLMSTSYTMSKVHPSYVDNRQMSTSYTGPSSSSNPALPDPDYSSEEESTCNSQYEDNNKVQTVKKKKHSVAFAPSVVNKNEVNTKEPPHYAAPIVKETVTVSAAPVTPQSSPPRSKIENFSDLIAKKAAERRTRQENGGNVSAPSSATSSPSKRNTVGSAPPGGLSDAILGSALFNKQKDKVTNGNGNVSNATYSTPEPTKANLQVMKNSKSCPNEFSVEDGENSSSGVSSDHEVQHDSSYVTVINTESNIISESKGTSYLSKSNSIEDSSVSSESSEDASDRTWILTNERGDKTESSKDAGANAAKRMGPLTRNAVSMVKLPPPQEKKDIQQPNLYGETNNRSLSNIASVAERETHSLPFQQLPASHPLAKSHPLPAHLQGAIHPSNTHVGQAKFSTLQRPHSNSKRFTKAGSDPPSSRSTRTVTGGALIRSRSTTRDELSMNSESATLDRKSFHSSRSKSAAPKGAEYERSIDESLQLIRMHMNSLNEVNTLVGIPSSKHFKESIDDNHDLSCNANKSSGDNRSNEVLAPPPQFSDPTAQMKNNRDLLWSNTGPKRSKASILREVEEDSERAIRVYKRSNRRVEEEFISDDDRTFRTKCLDEWSTNDTTDWLESLFMPEYKHSFENKQMDGAKLLKINNESLINLGVRQVGHRVNMEKSLKRYRPLERIDL</sequence>
<dbReference type="InterPro" id="IPR001660">
    <property type="entry name" value="SAM"/>
</dbReference>
<proteinExistence type="evidence at transcript level"/>
<feature type="compositionally biased region" description="Polar residues" evidence="4">
    <location>
        <begin position="1631"/>
        <end position="1640"/>
    </location>
</feature>
<feature type="compositionally biased region" description="Low complexity" evidence="4">
    <location>
        <begin position="403"/>
        <end position="433"/>
    </location>
</feature>
<dbReference type="Pfam" id="PF00536">
    <property type="entry name" value="SAM_1"/>
    <property type="match status" value="1"/>
</dbReference>
<dbReference type="InterPro" id="IPR013761">
    <property type="entry name" value="SAM/pointed_sf"/>
</dbReference>
<feature type="repeat" description="ANK" evidence="3">
    <location>
        <begin position="300"/>
        <end position="332"/>
    </location>
</feature>
<dbReference type="InterPro" id="IPR036034">
    <property type="entry name" value="PDZ_sf"/>
</dbReference>
<feature type="repeat" description="ANK" evidence="3">
    <location>
        <begin position="200"/>
        <end position="232"/>
    </location>
</feature>
<dbReference type="PROSITE" id="PS50088">
    <property type="entry name" value="ANK_REPEAT"/>
    <property type="match status" value="2"/>
</dbReference>
<evidence type="ECO:0000313" key="7">
    <source>
        <dbReference type="EMBL" id="LAC26007.1"/>
    </source>
</evidence>
<feature type="region of interest" description="Disordered" evidence="4">
    <location>
        <begin position="882"/>
        <end position="902"/>
    </location>
</feature>
<dbReference type="InterPro" id="IPR001478">
    <property type="entry name" value="PDZ"/>
</dbReference>
<feature type="compositionally biased region" description="Low complexity" evidence="4">
    <location>
        <begin position="466"/>
        <end position="479"/>
    </location>
</feature>
<dbReference type="SMART" id="SM00248">
    <property type="entry name" value="ANK"/>
    <property type="match status" value="6"/>
</dbReference>
<dbReference type="GO" id="GO:0035255">
    <property type="term" value="F:ionotropic glutamate receptor binding"/>
    <property type="evidence" value="ECO:0007669"/>
    <property type="project" value="TreeGrafter"/>
</dbReference>
<dbReference type="PROSITE" id="PS50297">
    <property type="entry name" value="ANK_REP_REGION"/>
    <property type="match status" value="2"/>
</dbReference>
<evidence type="ECO:0000256" key="4">
    <source>
        <dbReference type="SAM" id="MobiDB-lite"/>
    </source>
</evidence>
<dbReference type="PANTHER" id="PTHR24135:SF28">
    <property type="entry name" value="LD13733P"/>
    <property type="match status" value="1"/>
</dbReference>
<dbReference type="Gene3D" id="1.10.150.50">
    <property type="entry name" value="Transcription Factor, Ets-1"/>
    <property type="match status" value="1"/>
</dbReference>
<feature type="compositionally biased region" description="Polar residues" evidence="4">
    <location>
        <begin position="1398"/>
        <end position="1415"/>
    </location>
</feature>
<feature type="compositionally biased region" description="Polar residues" evidence="4">
    <location>
        <begin position="1729"/>
        <end position="1739"/>
    </location>
</feature>
<feature type="compositionally biased region" description="Acidic residues" evidence="4">
    <location>
        <begin position="1176"/>
        <end position="1188"/>
    </location>
</feature>
<feature type="region of interest" description="Disordered" evidence="4">
    <location>
        <begin position="1345"/>
        <end position="1379"/>
    </location>
</feature>
<feature type="domain" description="SAM" evidence="5">
    <location>
        <begin position="1820"/>
        <end position="1883"/>
    </location>
</feature>
<dbReference type="EMBL" id="IACT01006885">
    <property type="protein sequence ID" value="LAC26007.1"/>
    <property type="molecule type" value="mRNA"/>
</dbReference>
<feature type="region of interest" description="Disordered" evidence="4">
    <location>
        <begin position="1123"/>
        <end position="1198"/>
    </location>
</feature>
<name>A0A6A7G4R8_9CRUS</name>
<feature type="region of interest" description="Disordered" evidence="4">
    <location>
        <begin position="363"/>
        <end position="538"/>
    </location>
</feature>
<dbReference type="PANTHER" id="PTHR24135">
    <property type="entry name" value="SH3 AND MULTIPLE ANKYRIN REPEAT DOMAINS PROTEIN"/>
    <property type="match status" value="1"/>
</dbReference>
<feature type="compositionally biased region" description="Low complexity" evidence="4">
    <location>
        <begin position="1238"/>
        <end position="1248"/>
    </location>
</feature>
<feature type="compositionally biased region" description="Low complexity" evidence="4">
    <location>
        <begin position="1477"/>
        <end position="1490"/>
    </location>
</feature>
<evidence type="ECO:0000256" key="3">
    <source>
        <dbReference type="PROSITE-ProRule" id="PRU00023"/>
    </source>
</evidence>
<dbReference type="Gene3D" id="3.10.20.90">
    <property type="entry name" value="Phosphatidylinositol 3-kinase Catalytic Subunit, Chain A, domain 1"/>
    <property type="match status" value="1"/>
</dbReference>
<feature type="region of interest" description="Disordered" evidence="4">
    <location>
        <begin position="1427"/>
        <end position="1452"/>
    </location>
</feature>
<dbReference type="CDD" id="cd17091">
    <property type="entry name" value="FERM_F0_SHANK"/>
    <property type="match status" value="1"/>
</dbReference>
<dbReference type="InterPro" id="IPR051569">
    <property type="entry name" value="SHANK"/>
</dbReference>
<feature type="region of interest" description="Disordered" evidence="4">
    <location>
        <begin position="1471"/>
        <end position="1519"/>
    </location>
</feature>
<feature type="region of interest" description="Disordered" evidence="4">
    <location>
        <begin position="963"/>
        <end position="1004"/>
    </location>
</feature>
<keyword evidence="3" id="KW-0040">ANK repeat</keyword>
<feature type="region of interest" description="Disordered" evidence="4">
    <location>
        <begin position="1234"/>
        <end position="1269"/>
    </location>
</feature>
<evidence type="ECO:0000256" key="1">
    <source>
        <dbReference type="ARBA" id="ARBA00023018"/>
    </source>
</evidence>
<evidence type="ECO:0000256" key="2">
    <source>
        <dbReference type="ARBA" id="ARBA00034105"/>
    </source>
</evidence>
<dbReference type="SUPFAM" id="SSF50156">
    <property type="entry name" value="PDZ domain-like"/>
    <property type="match status" value="1"/>
</dbReference>
<feature type="compositionally biased region" description="Basic and acidic residues" evidence="4">
    <location>
        <begin position="1505"/>
        <end position="1514"/>
    </location>
</feature>
<feature type="region of interest" description="Disordered" evidence="4">
    <location>
        <begin position="1729"/>
        <end position="1757"/>
    </location>
</feature>
<feature type="compositionally biased region" description="Gly residues" evidence="4">
    <location>
        <begin position="514"/>
        <end position="538"/>
    </location>
</feature>
<dbReference type="Gene3D" id="2.30.42.10">
    <property type="match status" value="1"/>
</dbReference>
<comment type="subcellular location">
    <subcellularLocation>
        <location evidence="2">Postsynaptic density</location>
    </subcellularLocation>
</comment>
<protein>
    <submittedName>
        <fullName evidence="7">SH3 and multiple ankyrin repeat domains protein 3</fullName>
    </submittedName>
</protein>
<dbReference type="GO" id="GO:0043197">
    <property type="term" value="C:dendritic spine"/>
    <property type="evidence" value="ECO:0007669"/>
    <property type="project" value="TreeGrafter"/>
</dbReference>
<dbReference type="SMART" id="SM00228">
    <property type="entry name" value="PDZ"/>
    <property type="match status" value="1"/>
</dbReference>
<organism evidence="7">
    <name type="scientific">Hirondellea gigas</name>
    <dbReference type="NCBI Taxonomy" id="1518452"/>
    <lineage>
        <taxon>Eukaryota</taxon>
        <taxon>Metazoa</taxon>
        <taxon>Ecdysozoa</taxon>
        <taxon>Arthropoda</taxon>
        <taxon>Crustacea</taxon>
        <taxon>Multicrustacea</taxon>
        <taxon>Malacostraca</taxon>
        <taxon>Eumalacostraca</taxon>
        <taxon>Peracarida</taxon>
        <taxon>Amphipoda</taxon>
        <taxon>Amphilochidea</taxon>
        <taxon>Lysianassida</taxon>
        <taxon>Lysianassidira</taxon>
        <taxon>Lysianassoidea</taxon>
        <taxon>Lysianassidae</taxon>
        <taxon>Hirondellea</taxon>
    </lineage>
</organism>
<reference evidence="7" key="1">
    <citation type="submission" date="2017-11" db="EMBL/GenBank/DDBJ databases">
        <title>The sensing device of the deep-sea amphipod.</title>
        <authorList>
            <person name="Kobayashi H."/>
            <person name="Nagahama T."/>
            <person name="Arai W."/>
            <person name="Sasagawa Y."/>
            <person name="Umeda M."/>
            <person name="Hayashi T."/>
            <person name="Nikaido I."/>
            <person name="Watanabe H."/>
            <person name="Oguri K."/>
            <person name="Kitazato H."/>
            <person name="Fujioka K."/>
            <person name="Kido Y."/>
            <person name="Takami H."/>
        </authorList>
    </citation>
    <scope>NUCLEOTIDE SEQUENCE</scope>
    <source>
        <tissue evidence="7">Whole body</tissue>
    </source>
</reference>